<feature type="signal peptide" evidence="1">
    <location>
        <begin position="1"/>
        <end position="30"/>
    </location>
</feature>
<dbReference type="RefSeq" id="WP_375354791.1">
    <property type="nucleotide sequence ID" value="NZ_JBHHMI010000005.1"/>
</dbReference>
<organism evidence="3 4">
    <name type="scientific">Paenibacillus enshidis</name>
    <dbReference type="NCBI Taxonomy" id="1458439"/>
    <lineage>
        <taxon>Bacteria</taxon>
        <taxon>Bacillati</taxon>
        <taxon>Bacillota</taxon>
        <taxon>Bacilli</taxon>
        <taxon>Bacillales</taxon>
        <taxon>Paenibacillaceae</taxon>
        <taxon>Paenibacillus</taxon>
    </lineage>
</organism>
<dbReference type="SUPFAM" id="SSF55383">
    <property type="entry name" value="Copper amine oxidase, domain N"/>
    <property type="match status" value="2"/>
</dbReference>
<dbReference type="Pfam" id="PF07833">
    <property type="entry name" value="Cu_amine_oxidN1"/>
    <property type="match status" value="1"/>
</dbReference>
<dbReference type="InterPro" id="IPR012854">
    <property type="entry name" value="Cu_amine_oxidase-like_N"/>
</dbReference>
<gene>
    <name evidence="3" type="ORF">ACE41H_07790</name>
</gene>
<comment type="caution">
    <text evidence="3">The sequence shown here is derived from an EMBL/GenBank/DDBJ whole genome shotgun (WGS) entry which is preliminary data.</text>
</comment>
<evidence type="ECO:0000256" key="1">
    <source>
        <dbReference type="SAM" id="SignalP"/>
    </source>
</evidence>
<name>A0ABV5AR39_9BACL</name>
<keyword evidence="1" id="KW-0732">Signal</keyword>
<proteinExistence type="predicted"/>
<dbReference type="Gene3D" id="3.40.1000.10">
    <property type="entry name" value="Mog1/PsbP, alpha/beta/alpha sandwich"/>
    <property type="match status" value="2"/>
</dbReference>
<evidence type="ECO:0000313" key="3">
    <source>
        <dbReference type="EMBL" id="MFB5266685.1"/>
    </source>
</evidence>
<accession>A0ABV5AR39</accession>
<feature type="chain" id="PRO_5046319110" evidence="1">
    <location>
        <begin position="31"/>
        <end position="635"/>
    </location>
</feature>
<sequence>MNPFQKKMTRRLAAGLTALSLLFPVLPAAADGELTELRLQTGSMTAVVNGQNIAIAKPYTKNGITMVPVGVFKKAFNSQIRLEQSDVVKVMSGPHTVVLTIGSRTAWVDGQKVKLPSAPEMSGGTLMVPLRSVAEGLGGSLKTGGGSLVVRMEASAGAAAAEPEVPTIDNDEGKTKVGNSYYNWSMSYPTGLMIGESGEDESIATFMSEDGSYYMEVHVSPQPVPYDADDLLQQLVQTAKETGETIIDRRVYPDAEVPYARIITKDGDGSLWENRQYYGHGQVYAVYLTDSTAANYKDLNKYAGLLNSFKTSFDMDDKVIKDISTIEGGMKDAYNSDYGIALKIPAGWTGDNSSMLYEGRDGSKLKLTVTSAPQGFALEDWSAQLQSWLKDSFMSSAYEAKKTYPLEVAGKNAIIHEYRYDFGNGWVKEYDVMLQENGYRYLAEYSFPDDDGKGQDQFELLIRSLDIDFSVVSTNFGQLEENEYLTDKTKTDRKISKAYGYSVDIPSYWTPVSERFESADVEYEFLGGSFAIRIDEDQSYEMTVSQLKDFYDNEAKDYTNLKVEEAKDINFAGVPAVSFTFHQTDNNGIAYTGRQILLEHNGATYILSTTLNDANNTAAQSLALSSALNSFKFVD</sequence>
<dbReference type="Proteomes" id="UP001580346">
    <property type="component" value="Unassembled WGS sequence"/>
</dbReference>
<protein>
    <submittedName>
        <fullName evidence="3">Stalk domain-containing protein</fullName>
    </submittedName>
</protein>
<keyword evidence="4" id="KW-1185">Reference proteome</keyword>
<evidence type="ECO:0000313" key="4">
    <source>
        <dbReference type="Proteomes" id="UP001580346"/>
    </source>
</evidence>
<dbReference type="Pfam" id="PF18933">
    <property type="entry name" value="PsbP_2"/>
    <property type="match status" value="1"/>
</dbReference>
<feature type="domain" description="Copper amine oxidase-like N-terminal" evidence="2">
    <location>
        <begin position="47"/>
        <end position="145"/>
    </location>
</feature>
<dbReference type="Gene3D" id="3.30.457.10">
    <property type="entry name" value="Copper amine oxidase-like, N-terminal domain"/>
    <property type="match status" value="1"/>
</dbReference>
<reference evidence="3 4" key="1">
    <citation type="submission" date="2024-09" db="EMBL/GenBank/DDBJ databases">
        <title>Paenibacillus zeirhizospherea sp. nov., isolated from surface of the maize (Zea mays) roots in a horticulture field, Hungary.</title>
        <authorList>
            <person name="Marton D."/>
            <person name="Farkas M."/>
            <person name="Bedics A."/>
            <person name="Toth E."/>
            <person name="Tancsics A."/>
            <person name="Boka K."/>
            <person name="Maroti G."/>
            <person name="Kriszt B."/>
            <person name="Cserhati M."/>
        </authorList>
    </citation>
    <scope>NUCLEOTIDE SEQUENCE [LARGE SCALE GENOMIC DNA]</scope>
    <source>
        <strain evidence="3 4">KCTC 33519</strain>
    </source>
</reference>
<evidence type="ECO:0000259" key="2">
    <source>
        <dbReference type="Pfam" id="PF07833"/>
    </source>
</evidence>
<dbReference type="EMBL" id="JBHHMI010000005">
    <property type="protein sequence ID" value="MFB5266685.1"/>
    <property type="molecule type" value="Genomic_DNA"/>
</dbReference>
<dbReference type="InterPro" id="IPR036582">
    <property type="entry name" value="Mao_N_sf"/>
</dbReference>